<keyword evidence="1" id="KW-1133">Transmembrane helix</keyword>
<evidence type="ECO:0000313" key="3">
    <source>
        <dbReference type="Proteomes" id="UP000237472"/>
    </source>
</evidence>
<accession>A0A2G4R165</accession>
<protein>
    <submittedName>
        <fullName evidence="2">Membrane protein</fullName>
    </submittedName>
</protein>
<dbReference type="OrthoDB" id="5343740at2"/>
<comment type="caution">
    <text evidence="2">The sequence shown here is derived from an EMBL/GenBank/DDBJ whole genome shotgun (WGS) entry which is preliminary data.</text>
</comment>
<dbReference type="RefSeq" id="WP_099461656.1">
    <property type="nucleotide sequence ID" value="NZ_LDWY01000065.1"/>
</dbReference>
<evidence type="ECO:0000256" key="1">
    <source>
        <dbReference type="SAM" id="Phobius"/>
    </source>
</evidence>
<dbReference type="AlphaFoldDB" id="A0A2G4R165"/>
<feature type="transmembrane region" description="Helical" evidence="1">
    <location>
        <begin position="53"/>
        <end position="75"/>
    </location>
</feature>
<name>A0A2G4R165_9BACT</name>
<organism evidence="2 3">
    <name type="scientific">Campylobacter vulpis</name>
    <dbReference type="NCBI Taxonomy" id="1655500"/>
    <lineage>
        <taxon>Bacteria</taxon>
        <taxon>Pseudomonadati</taxon>
        <taxon>Campylobacterota</taxon>
        <taxon>Epsilonproteobacteria</taxon>
        <taxon>Campylobacterales</taxon>
        <taxon>Campylobacteraceae</taxon>
        <taxon>Campylobacter</taxon>
    </lineage>
</organism>
<gene>
    <name evidence="2" type="ORF">AA994_05200</name>
</gene>
<sequence>MKKFKDFTLNFLFKISKHPVLLRDLLEANVLFNEGMLIDPAKLNFKIKSFNAYLYYGVLCLVILLPLLVITHYFFTLLDFHISIISAVLVTTFVFIGFDLFKLYIRKIMSKKLILKAWQNHFPCFAYEKYSKIVEEIYKQALEEEVPRNALEQYMLEKIVHYHSK</sequence>
<feature type="transmembrane region" description="Helical" evidence="1">
    <location>
        <begin position="81"/>
        <end position="105"/>
    </location>
</feature>
<keyword evidence="1" id="KW-0812">Transmembrane</keyword>
<proteinExistence type="predicted"/>
<dbReference type="Proteomes" id="UP000237472">
    <property type="component" value="Unassembled WGS sequence"/>
</dbReference>
<dbReference type="EMBL" id="LDWY01000065">
    <property type="protein sequence ID" value="PHY90294.1"/>
    <property type="molecule type" value="Genomic_DNA"/>
</dbReference>
<keyword evidence="1" id="KW-0472">Membrane</keyword>
<reference evidence="3" key="1">
    <citation type="submission" date="2015-06" db="EMBL/GenBank/DDBJ databases">
        <authorList>
            <person name="Parisi A."/>
            <person name="Chiara M."/>
            <person name="Florio D."/>
            <person name="Miccolupo A."/>
            <person name="Manzari C."/>
            <person name="Mion D."/>
            <person name="Caruso M."/>
            <person name="D'erchia A.M."/>
            <person name="Zanoni R."/>
        </authorList>
    </citation>
    <scope>NUCLEOTIDE SEQUENCE [LARGE SCALE GENOMIC DNA]</scope>
    <source>
        <strain evidence="3">73/13</strain>
    </source>
</reference>
<evidence type="ECO:0000313" key="2">
    <source>
        <dbReference type="EMBL" id="PHY90294.1"/>
    </source>
</evidence>